<evidence type="ECO:0000313" key="3">
    <source>
        <dbReference type="Proteomes" id="UP000249688"/>
    </source>
</evidence>
<comment type="caution">
    <text evidence="2">The sequence shown here is derived from an EMBL/GenBank/DDBJ whole genome shotgun (WGS) entry which is preliminary data.</text>
</comment>
<dbReference type="EMBL" id="QKYU01000027">
    <property type="protein sequence ID" value="PZW39850.1"/>
    <property type="molecule type" value="Genomic_DNA"/>
</dbReference>
<feature type="transmembrane region" description="Helical" evidence="1">
    <location>
        <begin position="100"/>
        <end position="119"/>
    </location>
</feature>
<feature type="transmembrane region" description="Helical" evidence="1">
    <location>
        <begin position="76"/>
        <end position="94"/>
    </location>
</feature>
<dbReference type="AlphaFoldDB" id="A0A2W7JWK7"/>
<gene>
    <name evidence="2" type="ORF">C8P66_12753</name>
</gene>
<sequence length="535" mass="59007">MTHRPDPEPRTVALPRPLSGSARLSVAAVLSFLPAALWLLVILAPPLNHDVAAILNFSERWLTGDRLYRDLIDVNPPLIFVLTLIPAAIASWTPLDGPQALQLCMLVICGGAWRLSLLARRGREEGVVEAALLDCGIPLAMVIVGYDFAQREHLMAVVAIPYALLAARRAEGRPTGRLLAFGIACFAAFGFALKPHFLAAPALIEAVVLLHRMQQQGWRRGLRTSLRDPVPWLMAGIWTAYLAAIPLFFADYFDYVVPLVWSYYVDLGVFTFWNVLLASQLGTSALALAILLPLAFRRRSRLVVKVMAAATAGAFLSAWVQHKGWSYHVAPVLALGTLTAMLMAACWADTALTPARAAASARGFAAALVGAVSVAVAYGGEAPWREFDFRWDAAGVITSEMRHYAYGERLLVLSPDIFPVYPALNYARAQSTLRTMTLWLLQGVYRHCTAPDAPRYHETWEMSRAEFFVYRTVAEDFAAAPPSVVLVARNPGIPDCNGVFDFIEYFRRHPLFDAAFASYEPTAETVGYRIFTRKD</sequence>
<name>A0A2W7JWK7_9PROT</name>
<evidence type="ECO:0000313" key="2">
    <source>
        <dbReference type="EMBL" id="PZW39850.1"/>
    </source>
</evidence>
<reference evidence="2 3" key="1">
    <citation type="submission" date="2018-06" db="EMBL/GenBank/DDBJ databases">
        <title>Genomic Encyclopedia of Archaeal and Bacterial Type Strains, Phase II (KMG-II): from individual species to whole genera.</title>
        <authorList>
            <person name="Goeker M."/>
        </authorList>
    </citation>
    <scope>NUCLEOTIDE SEQUENCE [LARGE SCALE GENOMIC DNA]</scope>
    <source>
        <strain evidence="2 3">DSM 24525</strain>
    </source>
</reference>
<accession>A0A2W7JWK7</accession>
<dbReference type="Proteomes" id="UP000249688">
    <property type="component" value="Unassembled WGS sequence"/>
</dbReference>
<evidence type="ECO:0000256" key="1">
    <source>
        <dbReference type="SAM" id="Phobius"/>
    </source>
</evidence>
<feature type="transmembrane region" description="Helical" evidence="1">
    <location>
        <begin position="270"/>
        <end position="295"/>
    </location>
</feature>
<organism evidence="2 3">
    <name type="scientific">Humitalea rosea</name>
    <dbReference type="NCBI Taxonomy" id="990373"/>
    <lineage>
        <taxon>Bacteria</taxon>
        <taxon>Pseudomonadati</taxon>
        <taxon>Pseudomonadota</taxon>
        <taxon>Alphaproteobacteria</taxon>
        <taxon>Acetobacterales</taxon>
        <taxon>Roseomonadaceae</taxon>
        <taxon>Humitalea</taxon>
    </lineage>
</organism>
<proteinExistence type="predicted"/>
<feature type="transmembrane region" description="Helical" evidence="1">
    <location>
        <begin position="302"/>
        <end position="320"/>
    </location>
</feature>
<keyword evidence="1" id="KW-0472">Membrane</keyword>
<protein>
    <recommendedName>
        <fullName evidence="4">4-amino-4-deoxy-L-arabinose transferase-like glycosyltransferase</fullName>
    </recommendedName>
</protein>
<keyword evidence="1" id="KW-1133">Transmembrane helix</keyword>
<feature type="transmembrane region" description="Helical" evidence="1">
    <location>
        <begin position="178"/>
        <end position="210"/>
    </location>
</feature>
<feature type="transmembrane region" description="Helical" evidence="1">
    <location>
        <begin position="326"/>
        <end position="347"/>
    </location>
</feature>
<evidence type="ECO:0008006" key="4">
    <source>
        <dbReference type="Google" id="ProtNLM"/>
    </source>
</evidence>
<keyword evidence="1" id="KW-0812">Transmembrane</keyword>
<keyword evidence="3" id="KW-1185">Reference proteome</keyword>
<feature type="transmembrane region" description="Helical" evidence="1">
    <location>
        <begin position="359"/>
        <end position="380"/>
    </location>
</feature>
<dbReference type="OrthoDB" id="6196188at2"/>
<feature type="transmembrane region" description="Helical" evidence="1">
    <location>
        <begin position="131"/>
        <end position="149"/>
    </location>
</feature>
<dbReference type="RefSeq" id="WP_111399958.1">
    <property type="nucleotide sequence ID" value="NZ_QKYU01000027.1"/>
</dbReference>
<feature type="transmembrane region" description="Helical" evidence="1">
    <location>
        <begin position="230"/>
        <end position="250"/>
    </location>
</feature>
<feature type="transmembrane region" description="Helical" evidence="1">
    <location>
        <begin position="24"/>
        <end position="44"/>
    </location>
</feature>